<dbReference type="OrthoDB" id="9757546at2"/>
<proteinExistence type="predicted"/>
<dbReference type="InterPro" id="IPR033138">
    <property type="entry name" value="Cu_oxidase_CS"/>
</dbReference>
<dbReference type="InterPro" id="IPR001117">
    <property type="entry name" value="Cu-oxidase_2nd"/>
</dbReference>
<evidence type="ECO:0000313" key="8">
    <source>
        <dbReference type="Proteomes" id="UP000326202"/>
    </source>
</evidence>
<feature type="domain" description="Plastocyanin-like" evidence="5">
    <location>
        <begin position="377"/>
        <end position="481"/>
    </location>
</feature>
<dbReference type="InterPro" id="IPR034279">
    <property type="entry name" value="CuRO_3_CopA"/>
</dbReference>
<dbReference type="InterPro" id="IPR011707">
    <property type="entry name" value="Cu-oxidase-like_N"/>
</dbReference>
<keyword evidence="1" id="KW-0479">Metal-binding</keyword>
<dbReference type="InterPro" id="IPR006311">
    <property type="entry name" value="TAT_signal"/>
</dbReference>
<evidence type="ECO:0000259" key="5">
    <source>
        <dbReference type="Pfam" id="PF07731"/>
    </source>
</evidence>
<dbReference type="Proteomes" id="UP000326202">
    <property type="component" value="Chromosome"/>
</dbReference>
<dbReference type="AlphaFoldDB" id="A0A5J6MI24"/>
<dbReference type="Pfam" id="PF00394">
    <property type="entry name" value="Cu-oxidase"/>
    <property type="match status" value="1"/>
</dbReference>
<dbReference type="PROSITE" id="PS51318">
    <property type="entry name" value="TAT"/>
    <property type="match status" value="1"/>
</dbReference>
<gene>
    <name evidence="7" type="ORF">FRZ44_11790</name>
</gene>
<keyword evidence="8" id="KW-1185">Reference proteome</keyword>
<dbReference type="InterPro" id="IPR011706">
    <property type="entry name" value="Cu-oxidase_C"/>
</dbReference>
<dbReference type="GO" id="GO:0005507">
    <property type="term" value="F:copper ion binding"/>
    <property type="evidence" value="ECO:0007669"/>
    <property type="project" value="InterPro"/>
</dbReference>
<protein>
    <submittedName>
        <fullName evidence="7">Multicopper oxidase</fullName>
    </submittedName>
</protein>
<dbReference type="SUPFAM" id="SSF49503">
    <property type="entry name" value="Cupredoxins"/>
    <property type="match status" value="3"/>
</dbReference>
<dbReference type="PROSITE" id="PS00079">
    <property type="entry name" value="MULTICOPPER_OXIDASE1"/>
    <property type="match status" value="1"/>
</dbReference>
<keyword evidence="2" id="KW-0560">Oxidoreductase</keyword>
<sequence>MFSVSRRDFLRGTGVAALGTILPLAGSRAAGGDFVTLRAETRQLEIDGRAATVFGLRQRDGRPGLTAKVGEDFAVRLENALTVPTSVHWHGLTPPWRQDGVSGVSQDPLPPATSQDYRFPLTRAGSFWMHSHEGLQEQLLLAAPLIVEEASPRDEQDVVVMLHDFSFRAPDEILAALRASPAMSGHDMSMPGMDPGSMPGMSGAMMDGMTMSGGGMAMDANDIEFDAYLANDRTLDDPEQVAVERGGRVRLRIINAAAATGFTVDLGSLDGSLVAVDGIPIVPVAGRRFPIAIAQRLDIRVDIPRDGAAVPILALREGAPQRTGILLCPPGGAVKAISSRGESAGPRLDLELERNLRSLEPLAPRPVDRALTLALTGGMAGYRWGLDASSGPGPLPAKAGERIEIAMVNRTMMAHPMHLHGHSFQVVAIDGRRMAGALRDTVLVPPGKTVTIAFDANNPGHWAFHCHLLYHMVAGMMTTLAYEGVA</sequence>
<evidence type="ECO:0000259" key="4">
    <source>
        <dbReference type="Pfam" id="PF00394"/>
    </source>
</evidence>
<dbReference type="PANTHER" id="PTHR11709">
    <property type="entry name" value="MULTI-COPPER OXIDASE"/>
    <property type="match status" value="1"/>
</dbReference>
<dbReference type="CDD" id="cd13887">
    <property type="entry name" value="CuRO_2_MCO_like_2"/>
    <property type="match status" value="1"/>
</dbReference>
<dbReference type="Gene3D" id="2.60.40.420">
    <property type="entry name" value="Cupredoxins - blue copper proteins"/>
    <property type="match status" value="3"/>
</dbReference>
<evidence type="ECO:0000256" key="2">
    <source>
        <dbReference type="ARBA" id="ARBA00023002"/>
    </source>
</evidence>
<dbReference type="InterPro" id="IPR002355">
    <property type="entry name" value="Cu_oxidase_Cu_BS"/>
</dbReference>
<dbReference type="InterPro" id="IPR045087">
    <property type="entry name" value="Cu-oxidase_fam"/>
</dbReference>
<evidence type="ECO:0000256" key="1">
    <source>
        <dbReference type="ARBA" id="ARBA00022723"/>
    </source>
</evidence>
<feature type="domain" description="Plastocyanin-like" evidence="4">
    <location>
        <begin position="224"/>
        <end position="303"/>
    </location>
</feature>
<dbReference type="PROSITE" id="PS00080">
    <property type="entry name" value="MULTICOPPER_OXIDASE2"/>
    <property type="match status" value="1"/>
</dbReference>
<keyword evidence="3" id="KW-0186">Copper</keyword>
<dbReference type="EMBL" id="CP042906">
    <property type="protein sequence ID" value="QEX15890.1"/>
    <property type="molecule type" value="Genomic_DNA"/>
</dbReference>
<dbReference type="PANTHER" id="PTHR11709:SF394">
    <property type="entry name" value="FI03373P-RELATED"/>
    <property type="match status" value="1"/>
</dbReference>
<organism evidence="7 8">
    <name type="scientific">Hypericibacter terrae</name>
    <dbReference type="NCBI Taxonomy" id="2602015"/>
    <lineage>
        <taxon>Bacteria</taxon>
        <taxon>Pseudomonadati</taxon>
        <taxon>Pseudomonadota</taxon>
        <taxon>Alphaproteobacteria</taxon>
        <taxon>Rhodospirillales</taxon>
        <taxon>Dongiaceae</taxon>
        <taxon>Hypericibacter</taxon>
    </lineage>
</organism>
<dbReference type="GO" id="GO:0016491">
    <property type="term" value="F:oxidoreductase activity"/>
    <property type="evidence" value="ECO:0007669"/>
    <property type="project" value="UniProtKB-KW"/>
</dbReference>
<dbReference type="CDD" id="cd13865">
    <property type="entry name" value="CuRO_1_LCC_like_3"/>
    <property type="match status" value="1"/>
</dbReference>
<accession>A0A5J6MI24</accession>
<reference evidence="7 8" key="1">
    <citation type="submission" date="2019-08" db="EMBL/GenBank/DDBJ databases">
        <title>Hyperibacter terrae gen. nov., sp. nov. and Hyperibacter viscosus sp. nov., two new members in the family Rhodospirillaceae isolated from the rhizosphere of Hypericum perforatum.</title>
        <authorList>
            <person name="Noviana Z."/>
        </authorList>
    </citation>
    <scope>NUCLEOTIDE SEQUENCE [LARGE SCALE GENOMIC DNA]</scope>
    <source>
        <strain evidence="7 8">R5913</strain>
    </source>
</reference>
<evidence type="ECO:0000256" key="3">
    <source>
        <dbReference type="ARBA" id="ARBA00023008"/>
    </source>
</evidence>
<dbReference type="RefSeq" id="WP_151176308.1">
    <property type="nucleotide sequence ID" value="NZ_CP042906.1"/>
</dbReference>
<evidence type="ECO:0000313" key="7">
    <source>
        <dbReference type="EMBL" id="QEX15890.1"/>
    </source>
</evidence>
<name>A0A5J6MI24_9PROT</name>
<dbReference type="CDD" id="cd13896">
    <property type="entry name" value="CuRO_3_CopA"/>
    <property type="match status" value="1"/>
</dbReference>
<dbReference type="KEGG" id="htq:FRZ44_11790"/>
<dbReference type="Pfam" id="PF07732">
    <property type="entry name" value="Cu-oxidase_3"/>
    <property type="match status" value="1"/>
</dbReference>
<dbReference type="InterPro" id="IPR008972">
    <property type="entry name" value="Cupredoxin"/>
</dbReference>
<dbReference type="Pfam" id="PF07731">
    <property type="entry name" value="Cu-oxidase_2"/>
    <property type="match status" value="1"/>
</dbReference>
<feature type="domain" description="Plastocyanin-like" evidence="6">
    <location>
        <begin position="46"/>
        <end position="150"/>
    </location>
</feature>
<evidence type="ECO:0000259" key="6">
    <source>
        <dbReference type="Pfam" id="PF07732"/>
    </source>
</evidence>